<keyword evidence="1" id="KW-1133">Transmembrane helix</keyword>
<proteinExistence type="inferred from homology"/>
<keyword evidence="3" id="KW-1185">Reference proteome</keyword>
<dbReference type="STRING" id="407821.A0A087TB78"/>
<dbReference type="Proteomes" id="UP000054359">
    <property type="component" value="Unassembled WGS sequence"/>
</dbReference>
<evidence type="ECO:0000313" key="2">
    <source>
        <dbReference type="EMBL" id="KFM62367.1"/>
    </source>
</evidence>
<sequence length="129" mass="15011">MTLFFNFDFNGYKEPFLINFFVFLIIFSKCYEFLLKVRFIIIYIAPWQITWGSAFHAFAQPFSVPHSAMLFVQAAISSILSTPLSPILGSAIFFTSYVRPVKFWERDYNTKRVDHSNTRLSSQLECNPG</sequence>
<dbReference type="GO" id="GO:0007029">
    <property type="term" value="P:endoplasmic reticulum organization"/>
    <property type="evidence" value="ECO:0007669"/>
    <property type="project" value="TreeGrafter"/>
</dbReference>
<organism evidence="2 3">
    <name type="scientific">Stegodyphus mimosarum</name>
    <name type="common">African social velvet spider</name>
    <dbReference type="NCBI Taxonomy" id="407821"/>
    <lineage>
        <taxon>Eukaryota</taxon>
        <taxon>Metazoa</taxon>
        <taxon>Ecdysozoa</taxon>
        <taxon>Arthropoda</taxon>
        <taxon>Chelicerata</taxon>
        <taxon>Arachnida</taxon>
        <taxon>Araneae</taxon>
        <taxon>Araneomorphae</taxon>
        <taxon>Entelegynae</taxon>
        <taxon>Eresoidea</taxon>
        <taxon>Eresidae</taxon>
        <taxon>Stegodyphus</taxon>
    </lineage>
</organism>
<feature type="transmembrane region" description="Helical" evidence="1">
    <location>
        <begin position="71"/>
        <end position="98"/>
    </location>
</feature>
<protein>
    <recommendedName>
        <fullName evidence="1">Pecanex-like protein</fullName>
    </recommendedName>
</protein>
<dbReference type="PANTHER" id="PTHR12372">
    <property type="entry name" value="PECANEX"/>
    <property type="match status" value="1"/>
</dbReference>
<keyword evidence="1" id="KW-0812">Transmembrane</keyword>
<feature type="transmembrane region" description="Helical" evidence="1">
    <location>
        <begin position="41"/>
        <end position="59"/>
    </location>
</feature>
<comment type="subcellular location">
    <subcellularLocation>
        <location evidence="1">Membrane</location>
        <topology evidence="1">Multi-pass membrane protein</topology>
    </subcellularLocation>
</comment>
<evidence type="ECO:0000256" key="1">
    <source>
        <dbReference type="RuleBase" id="RU367089"/>
    </source>
</evidence>
<accession>A0A087TB78</accession>
<dbReference type="AlphaFoldDB" id="A0A087TB78"/>
<gene>
    <name evidence="2" type="ORF">X975_05101</name>
</gene>
<dbReference type="GO" id="GO:0005783">
    <property type="term" value="C:endoplasmic reticulum"/>
    <property type="evidence" value="ECO:0007669"/>
    <property type="project" value="TreeGrafter"/>
</dbReference>
<feature type="transmembrane region" description="Helical" evidence="1">
    <location>
        <begin position="16"/>
        <end position="34"/>
    </location>
</feature>
<name>A0A087TB78_STEMI</name>
<dbReference type="InterPro" id="IPR039797">
    <property type="entry name" value="Pecanex"/>
</dbReference>
<evidence type="ECO:0000313" key="3">
    <source>
        <dbReference type="Proteomes" id="UP000054359"/>
    </source>
</evidence>
<dbReference type="GO" id="GO:0016020">
    <property type="term" value="C:membrane"/>
    <property type="evidence" value="ECO:0007669"/>
    <property type="project" value="UniProtKB-SubCell"/>
</dbReference>
<reference evidence="2 3" key="1">
    <citation type="submission" date="2013-11" db="EMBL/GenBank/DDBJ databases">
        <title>Genome sequencing of Stegodyphus mimosarum.</title>
        <authorList>
            <person name="Bechsgaard J."/>
        </authorList>
    </citation>
    <scope>NUCLEOTIDE SEQUENCE [LARGE SCALE GENOMIC DNA]</scope>
</reference>
<keyword evidence="1" id="KW-0472">Membrane</keyword>
<feature type="non-terminal residue" evidence="2">
    <location>
        <position position="129"/>
    </location>
</feature>
<dbReference type="EMBL" id="KK114401">
    <property type="protein sequence ID" value="KFM62367.1"/>
    <property type="molecule type" value="Genomic_DNA"/>
</dbReference>
<dbReference type="OrthoDB" id="10037631at2759"/>
<comment type="caution">
    <text evidence="1">Lacks conserved residue(s) required for the propagation of feature annotation.</text>
</comment>
<dbReference type="PANTHER" id="PTHR12372:SF7">
    <property type="entry name" value="PROTEIN PECANEX"/>
    <property type="match status" value="1"/>
</dbReference>
<comment type="similarity">
    <text evidence="1">Belongs to the pecanex family.</text>
</comment>